<evidence type="ECO:0000313" key="4">
    <source>
        <dbReference type="Proteomes" id="UP001634007"/>
    </source>
</evidence>
<feature type="domain" description="Disease resistance protein At4g27190-like leucine-rich repeats" evidence="2">
    <location>
        <begin position="2"/>
        <end position="66"/>
    </location>
</feature>
<dbReference type="EMBL" id="JBJKBG010000002">
    <property type="protein sequence ID" value="KAL3750222.1"/>
    <property type="molecule type" value="Genomic_DNA"/>
</dbReference>
<dbReference type="PANTHER" id="PTHR33463">
    <property type="entry name" value="NB-ARC DOMAIN-CONTAINING PROTEIN-RELATED"/>
    <property type="match status" value="1"/>
</dbReference>
<feature type="domain" description="Disease resistance protein At4g27190-like leucine-rich repeats" evidence="2">
    <location>
        <begin position="954"/>
        <end position="1051"/>
    </location>
</feature>
<feature type="domain" description="Disease resistance protein At4g27190-like leucine-rich repeats" evidence="2">
    <location>
        <begin position="828"/>
        <end position="950"/>
    </location>
</feature>
<protein>
    <recommendedName>
        <fullName evidence="2">Disease resistance protein At4g27190-like leucine-rich repeats domain-containing protein</fullName>
    </recommendedName>
</protein>
<dbReference type="InterPro" id="IPR057135">
    <property type="entry name" value="At4g27190-like_LRR"/>
</dbReference>
<dbReference type="InterPro" id="IPR032675">
    <property type="entry name" value="LRR_dom_sf"/>
</dbReference>
<gene>
    <name evidence="3" type="ORF">ACJRO7_011243</name>
</gene>
<name>A0ABD3LFK3_EUCGL</name>
<comment type="caution">
    <text evidence="3">The sequence shown here is derived from an EMBL/GenBank/DDBJ whole genome shotgun (WGS) entry which is preliminary data.</text>
</comment>
<dbReference type="SUPFAM" id="SSF52058">
    <property type="entry name" value="L domain-like"/>
    <property type="match status" value="3"/>
</dbReference>
<evidence type="ECO:0000259" key="2">
    <source>
        <dbReference type="Pfam" id="PF23247"/>
    </source>
</evidence>
<proteinExistence type="predicted"/>
<feature type="domain" description="Disease resistance protein At4g27190-like leucine-rich repeats" evidence="2">
    <location>
        <begin position="570"/>
        <end position="719"/>
    </location>
</feature>
<evidence type="ECO:0000256" key="1">
    <source>
        <dbReference type="ARBA" id="ARBA00022821"/>
    </source>
</evidence>
<feature type="domain" description="Disease resistance protein At4g27190-like leucine-rich repeats" evidence="2">
    <location>
        <begin position="175"/>
        <end position="325"/>
    </location>
</feature>
<dbReference type="SUPFAM" id="SSF52047">
    <property type="entry name" value="RNI-like"/>
    <property type="match status" value="1"/>
</dbReference>
<evidence type="ECO:0000313" key="3">
    <source>
        <dbReference type="EMBL" id="KAL3750222.1"/>
    </source>
</evidence>
<dbReference type="Pfam" id="PF23247">
    <property type="entry name" value="LRR_RPS2"/>
    <property type="match status" value="6"/>
</dbReference>
<reference evidence="3 4" key="1">
    <citation type="submission" date="2024-11" db="EMBL/GenBank/DDBJ databases">
        <title>Chromosome-level genome assembly of Eucalyptus globulus Labill. provides insights into its genome evolution.</title>
        <authorList>
            <person name="Li X."/>
        </authorList>
    </citation>
    <scope>NUCLEOTIDE SEQUENCE [LARGE SCALE GENOMIC DNA]</scope>
    <source>
        <strain evidence="3">CL2024</strain>
        <tissue evidence="3">Fresh tender leaves</tissue>
    </source>
</reference>
<sequence length="1089" mass="123774">MQLRELTLSDLPSLGHIWSKNPRRTLCFQNLRVLKVQNCENLRFLFSSSMAQALRQIKEIEIASCKLMEEIIDVQEEELEEAATSDTLEFPLLTSLSLEELRNLKTFSYGKYYIHCPSLTRLTISRCPKMITFTSFKGRERSIAANIDSQQAFGNINSASSLPGFFNEMVLFPSLEKLKLSSMCQLKRIWHNQLHGQSFYKLASLTVELCENLSHVFPSYSMDRLQSLNKIKVVGCPSLEALFEPVCVSYEKRKKPLEISALKKMKLLNLPRLIEILNSDCKVTLAFPNMMEVNVRHCHSLSHLFSSAMAITLQELVVLDVSCCNNLRGIIAMEEGRGKTIETFKFPHLTKLKLDDLKSLICFSLESCAGDGLRPLFDEKLAFPKLEELHVEGVQQKEIWNDKIHVESFCPLKVLKVKQCRNLMNVIPSFMWKRLLHSMESLTVEKCQCLRNLFTMSMAKSLGQLQYLGLGGCGEIEYIVAKEEEKPEEATNKIIIPQLVTLYLHNMPNLKSFYQGKHISEWPSLKEFTIEDCKAVKVILGDVSGRKLEDSIPTHQPLLLVEKVDFPALESMKILHMDNMEKIWLDDLDSNAFGKLKTLVVEHCEKLLSIFSSYNMLTRFQNLEKITVTDCGSLEVAFQVQEFEFSEACSTNSFQLGEIVLTQLPKMKHVWNGLSQGGLTFGRLQRMEVVNCESLKSLFPSLVAKNMTQFKELLVMDCGVEEIIVEKDGVGMSASDLFFPQLTDLRLLELPKLGSFYRNSHTSAWPLLKQLRVRHCGKMRSFLFACEFQGCQGTTTSKNQSTLFSFEKVIPNLEKLTLSSEDVAMMPQHYVFHNLKELNLACYHNENVAFPSNFLLHRFPNLEELDVICSFFEEIFPEDSSGHGGATPCGELTNMEKPLQALRNLRRLELRKLCNLKRVWKDGSLMAEILKQIEVLCVEECPSLSIVLPSPAPFQRLTGLQVKDCVGLVHVGTCSAMTNLVHLTWLFISDCGAMEDVVTDDGHGVEEISFPKLEELTFDGLPSLKSFSHTNCAFRFPSLVYIVVTKCPKMNIFCKGALRTPNLSKVLSKEDDEWHWEGDLNTTIRTLSA</sequence>
<dbReference type="InterPro" id="IPR050905">
    <property type="entry name" value="Plant_NBS-LRR"/>
</dbReference>
<dbReference type="AlphaFoldDB" id="A0ABD3LFK3"/>
<keyword evidence="4" id="KW-1185">Reference proteome</keyword>
<keyword evidence="1" id="KW-0611">Plant defense</keyword>
<dbReference type="Proteomes" id="UP001634007">
    <property type="component" value="Unassembled WGS sequence"/>
</dbReference>
<accession>A0ABD3LFK3</accession>
<dbReference type="Gene3D" id="3.80.10.10">
    <property type="entry name" value="Ribonuclease Inhibitor"/>
    <property type="match status" value="5"/>
</dbReference>
<feature type="domain" description="Disease resistance protein At4g27190-like leucine-rich repeats" evidence="2">
    <location>
        <begin position="435"/>
        <end position="539"/>
    </location>
</feature>
<organism evidence="3 4">
    <name type="scientific">Eucalyptus globulus</name>
    <name type="common">Tasmanian blue gum</name>
    <dbReference type="NCBI Taxonomy" id="34317"/>
    <lineage>
        <taxon>Eukaryota</taxon>
        <taxon>Viridiplantae</taxon>
        <taxon>Streptophyta</taxon>
        <taxon>Embryophyta</taxon>
        <taxon>Tracheophyta</taxon>
        <taxon>Spermatophyta</taxon>
        <taxon>Magnoliopsida</taxon>
        <taxon>eudicotyledons</taxon>
        <taxon>Gunneridae</taxon>
        <taxon>Pentapetalae</taxon>
        <taxon>rosids</taxon>
        <taxon>malvids</taxon>
        <taxon>Myrtales</taxon>
        <taxon>Myrtaceae</taxon>
        <taxon>Myrtoideae</taxon>
        <taxon>Eucalypteae</taxon>
        <taxon>Eucalyptus</taxon>
    </lineage>
</organism>